<feature type="compositionally biased region" description="Basic and acidic residues" evidence="1">
    <location>
        <begin position="99"/>
        <end position="124"/>
    </location>
</feature>
<dbReference type="EMBL" id="FUWW01000013">
    <property type="protein sequence ID" value="SJZ67615.1"/>
    <property type="molecule type" value="Genomic_DNA"/>
</dbReference>
<proteinExistence type="predicted"/>
<evidence type="ECO:0000313" key="2">
    <source>
        <dbReference type="EMBL" id="SJZ67615.1"/>
    </source>
</evidence>
<accession>A0A1T4MLC0</accession>
<keyword evidence="3" id="KW-1185">Reference proteome</keyword>
<reference evidence="2 3" key="1">
    <citation type="submission" date="2017-02" db="EMBL/GenBank/DDBJ databases">
        <authorList>
            <person name="Peterson S.W."/>
        </authorList>
    </citation>
    <scope>NUCLEOTIDE SEQUENCE [LARGE SCALE GENOMIC DNA]</scope>
    <source>
        <strain evidence="2 3">ATCC 51222</strain>
    </source>
</reference>
<dbReference type="OrthoDB" id="1853337at2"/>
<feature type="compositionally biased region" description="Basic and acidic residues" evidence="1">
    <location>
        <begin position="66"/>
        <end position="90"/>
    </location>
</feature>
<dbReference type="AlphaFoldDB" id="A0A1T4MLC0"/>
<evidence type="ECO:0008006" key="4">
    <source>
        <dbReference type="Google" id="ProtNLM"/>
    </source>
</evidence>
<dbReference type="STRING" id="290054.SAMN02745114_01302"/>
<evidence type="ECO:0000256" key="1">
    <source>
        <dbReference type="SAM" id="MobiDB-lite"/>
    </source>
</evidence>
<dbReference type="RefSeq" id="WP_078768771.1">
    <property type="nucleotide sequence ID" value="NZ_FUWW01000013.1"/>
</dbReference>
<dbReference type="Proteomes" id="UP000190657">
    <property type="component" value="Unassembled WGS sequence"/>
</dbReference>
<name>A0A1T4MLC0_9FIRM</name>
<evidence type="ECO:0000313" key="3">
    <source>
        <dbReference type="Proteomes" id="UP000190657"/>
    </source>
</evidence>
<organism evidence="2 3">
    <name type="scientific">Eubacterium coprostanoligenes</name>
    <dbReference type="NCBI Taxonomy" id="290054"/>
    <lineage>
        <taxon>Bacteria</taxon>
        <taxon>Bacillati</taxon>
        <taxon>Bacillota</taxon>
        <taxon>Clostridia</taxon>
        <taxon>Eubacteriales</taxon>
        <taxon>Eubacteriaceae</taxon>
        <taxon>Eubacterium</taxon>
    </lineage>
</organism>
<protein>
    <recommendedName>
        <fullName evidence="4">DUF2953 domain-containing protein</fullName>
    </recommendedName>
</protein>
<feature type="region of interest" description="Disordered" evidence="1">
    <location>
        <begin position="66"/>
        <end position="124"/>
    </location>
</feature>
<sequence>MKVFLIILAVLVLLFAFILSLSAELTVVYDNGWHTSVQVLFIKKDIELSKILNFILFPDKAGKQAAEKKKEKKKDNSKKSKPVEETKAETTVEPVVEVEAEKNAETVKEPETKTVEADASKPKAEPKKNPIAKIIDEDGIVGIMLLASNLVETLNTAVTTLFRGLHIYSLYVKIIVGGADAEEIARAYGRICGFYYPLKGMILNGMKVDQYDDYIQPDFIAPFNEYEFQLIASMNVALILKIGIKAGTKFLVNLIKNK</sequence>
<gene>
    <name evidence="2" type="ORF">SAMN02745114_01302</name>
</gene>